<name>A0A854DLR7_XANOO</name>
<accession>A0A854DLR7</accession>
<dbReference type="AlphaFoldDB" id="A0A854DLR7"/>
<evidence type="ECO:0000256" key="1">
    <source>
        <dbReference type="SAM" id="MobiDB-lite"/>
    </source>
</evidence>
<reference evidence="2" key="1">
    <citation type="submission" date="2015-01" db="EMBL/GenBank/DDBJ databases">
        <title>Population genomics of rice bacterial leaf blight strains from India.</title>
        <authorList>
            <person name="Midha S."/>
            <person name="Anil M.G."/>
            <person name="Mishra D."/>
            <person name="Brahma K."/>
            <person name="Laha G.S."/>
            <person name="Sundaram R.M."/>
            <person name="Sonti R.V."/>
            <person name="Patil P.B."/>
        </authorList>
    </citation>
    <scope>NUCLEOTIDE SEQUENCE</scope>
    <source>
        <strain evidence="2">BXO512</strain>
    </source>
</reference>
<organism evidence="2">
    <name type="scientific">Xanthomonas oryzae pv. oryzae</name>
    <dbReference type="NCBI Taxonomy" id="64187"/>
    <lineage>
        <taxon>Bacteria</taxon>
        <taxon>Pseudomonadati</taxon>
        <taxon>Pseudomonadota</taxon>
        <taxon>Gammaproteobacteria</taxon>
        <taxon>Lysobacterales</taxon>
        <taxon>Lysobacteraceae</taxon>
        <taxon>Xanthomonas</taxon>
    </lineage>
</organism>
<dbReference type="EMBL" id="JXEA01000085">
    <property type="protein sequence ID" value="OLG92450.1"/>
    <property type="molecule type" value="Genomic_DNA"/>
</dbReference>
<comment type="caution">
    <text evidence="2">The sequence shown here is derived from an EMBL/GenBank/DDBJ whole genome shotgun (WGS) entry which is preliminary data.</text>
</comment>
<proteinExistence type="predicted"/>
<sequence length="109" mass="11935">MQLPRLALDRARHALGLGQAAIGDAAAVAHADQAIVTQGVAGGDVAAAFFLERHRQMCDLVPLAGVARDIQLRHRTHRLLCNRCQRQQGDERQQQAGQAHDNLRWTRAG</sequence>
<feature type="region of interest" description="Disordered" evidence="1">
    <location>
        <begin position="86"/>
        <end position="109"/>
    </location>
</feature>
<protein>
    <submittedName>
        <fullName evidence="2">Uncharacterized protein</fullName>
    </submittedName>
</protein>
<gene>
    <name evidence="2" type="ORF">BXO512_07780</name>
</gene>
<evidence type="ECO:0000313" key="2">
    <source>
        <dbReference type="EMBL" id="OLG92450.1"/>
    </source>
</evidence>